<evidence type="ECO:0000256" key="5">
    <source>
        <dbReference type="ARBA" id="ARBA00022692"/>
    </source>
</evidence>
<accession>A0A7S1SYD0</accession>
<dbReference type="EMBL" id="HBGG01028918">
    <property type="protein sequence ID" value="CAD9212733.1"/>
    <property type="molecule type" value="Transcribed_RNA"/>
</dbReference>
<dbReference type="PANTHER" id="PTHR28286:SF2">
    <property type="entry name" value="BACTERIORHODOPSIN _OPSIN, NOPA (EUROFUNG)"/>
    <property type="match status" value="1"/>
</dbReference>
<dbReference type="InterPro" id="IPR001425">
    <property type="entry name" value="Arc/bac/fun_rhodopsins"/>
</dbReference>
<feature type="region of interest" description="Disordered" evidence="11">
    <location>
        <begin position="512"/>
        <end position="532"/>
    </location>
</feature>
<name>A0A7S1SYD0_9CHLO</name>
<evidence type="ECO:0000256" key="12">
    <source>
        <dbReference type="SAM" id="Phobius"/>
    </source>
</evidence>
<dbReference type="SUPFAM" id="SSF81321">
    <property type="entry name" value="Family A G protein-coupled receptor-like"/>
    <property type="match status" value="1"/>
</dbReference>
<dbReference type="AlphaFoldDB" id="A0A7S1SYD0"/>
<reference evidence="13" key="1">
    <citation type="submission" date="2021-01" db="EMBL/GenBank/DDBJ databases">
        <authorList>
            <person name="Corre E."/>
            <person name="Pelletier E."/>
            <person name="Niang G."/>
            <person name="Scheremetjew M."/>
            <person name="Finn R."/>
            <person name="Kale V."/>
            <person name="Holt S."/>
            <person name="Cochrane G."/>
            <person name="Meng A."/>
            <person name="Brown T."/>
            <person name="Cohen L."/>
        </authorList>
    </citation>
    <scope>NUCLEOTIDE SEQUENCE</scope>
    <source>
        <strain evidence="13">PLY429</strain>
    </source>
</reference>
<dbReference type="GO" id="GO:0005886">
    <property type="term" value="C:plasma membrane"/>
    <property type="evidence" value="ECO:0007669"/>
    <property type="project" value="TreeGrafter"/>
</dbReference>
<evidence type="ECO:0000256" key="11">
    <source>
        <dbReference type="SAM" id="MobiDB-lite"/>
    </source>
</evidence>
<proteinExistence type="inferred from homology"/>
<dbReference type="GO" id="GO:0009881">
    <property type="term" value="F:photoreceptor activity"/>
    <property type="evidence" value="ECO:0007669"/>
    <property type="project" value="UniProtKB-KW"/>
</dbReference>
<evidence type="ECO:0000256" key="3">
    <source>
        <dbReference type="ARBA" id="ARBA00022543"/>
    </source>
</evidence>
<evidence type="ECO:0000256" key="9">
    <source>
        <dbReference type="ARBA" id="ARBA00023136"/>
    </source>
</evidence>
<keyword evidence="4" id="KW-0716">Sensory transduction</keyword>
<evidence type="ECO:0000256" key="8">
    <source>
        <dbReference type="ARBA" id="ARBA00022991"/>
    </source>
</evidence>
<keyword evidence="10" id="KW-0675">Receptor</keyword>
<dbReference type="Gene3D" id="1.20.1070.10">
    <property type="entry name" value="Rhodopsin 7-helix transmembrane proteins"/>
    <property type="match status" value="1"/>
</dbReference>
<comment type="subcellular location">
    <subcellularLocation>
        <location evidence="1">Membrane</location>
        <topology evidence="1">Multi-pass membrane protein</topology>
    </subcellularLocation>
</comment>
<dbReference type="PANTHER" id="PTHR28286">
    <property type="match status" value="1"/>
</dbReference>
<keyword evidence="3" id="KW-0600">Photoreceptor protein</keyword>
<protein>
    <submittedName>
        <fullName evidence="13">Uncharacterized protein</fullName>
    </submittedName>
</protein>
<keyword evidence="8" id="KW-0157">Chromophore</keyword>
<evidence type="ECO:0000313" key="13">
    <source>
        <dbReference type="EMBL" id="CAD9212733.1"/>
    </source>
</evidence>
<keyword evidence="9 12" id="KW-0472">Membrane</keyword>
<feature type="region of interest" description="Disordered" evidence="11">
    <location>
        <begin position="549"/>
        <end position="602"/>
    </location>
</feature>
<evidence type="ECO:0000256" key="6">
    <source>
        <dbReference type="ARBA" id="ARBA00022925"/>
    </source>
</evidence>
<keyword evidence="7 12" id="KW-1133">Transmembrane helix</keyword>
<evidence type="ECO:0000256" key="7">
    <source>
        <dbReference type="ARBA" id="ARBA00022989"/>
    </source>
</evidence>
<feature type="transmembrane region" description="Helical" evidence="12">
    <location>
        <begin position="196"/>
        <end position="215"/>
    </location>
</feature>
<organism evidence="13">
    <name type="scientific">Tetraselmis chuii</name>
    <dbReference type="NCBI Taxonomy" id="63592"/>
    <lineage>
        <taxon>Eukaryota</taxon>
        <taxon>Viridiplantae</taxon>
        <taxon>Chlorophyta</taxon>
        <taxon>core chlorophytes</taxon>
        <taxon>Chlorodendrophyceae</taxon>
        <taxon>Chlorodendrales</taxon>
        <taxon>Chlorodendraceae</taxon>
        <taxon>Tetraselmis</taxon>
    </lineage>
</organism>
<evidence type="ECO:0000256" key="4">
    <source>
        <dbReference type="ARBA" id="ARBA00022606"/>
    </source>
</evidence>
<sequence>MGNANSFPRPEDDFYTKCGDFHDQNGSLLVQQIGRGLQWVTFVVSWFQLAFYGYQSVKSTLGWEETYVCVVEAIKITFDIFFMYSTPATIYQTNGNTVSWLTYSEWLLTCPVILVQLCNITGLESDFSNRTMQVLVSDVGAIVMGTYAAFSAGWLKAVFFLLGCSYGAFTFYHAAKVYIESYYMVPKGLCRNLVKAMAWCFFTSWVGFPIIFLAGPDGFGHLSIWAEVAAQQICEIFSKNVWGFLGHFLRVKIHEFIIIHGDCRKLSKVKFAGKELMVMSYVEKDGNDTIRTSTRQHVQRRASFTKMRDLLKKRGVNTRKSIDRVDFNPKLAYEDNIPGMPEHVKREDLMDSNGNMRPQIQAYPPDYLQAGMAMQKMMNEQQSGQKNGFPPMNMDNEQMMRMMAMILQQQQAVQQQQSAQQQPMSGAMGARVQPFGGAEASNSGQMWGQQEVAMTPSMQPQQQGGMFGGGVMSGLPMASQQMQHQQAAMAQAAMAQQQQQQLMMQQQQLQQQQQHHQLQQPSSAIVGSSVDTVPVPPPATVQMQIPATDAMPDPHATLPSVSTTVGSGGGQEGSAASPPPPRSPVSPHTLNLNRQDSARADEVRAMMQNMQHKMHNSPLSIRGKPGWS</sequence>
<keyword evidence="5 12" id="KW-0812">Transmembrane</keyword>
<dbReference type="SMART" id="SM01021">
    <property type="entry name" value="Bac_rhodopsin"/>
    <property type="match status" value="1"/>
</dbReference>
<gene>
    <name evidence="13" type="ORF">TCHU04912_LOCUS14972</name>
</gene>
<comment type="similarity">
    <text evidence="2">Belongs to the archaeal/bacterial/fungal opsin family.</text>
</comment>
<dbReference type="Pfam" id="PF01036">
    <property type="entry name" value="Bac_rhodopsin"/>
    <property type="match status" value="1"/>
</dbReference>
<evidence type="ECO:0000256" key="2">
    <source>
        <dbReference type="ARBA" id="ARBA00008130"/>
    </source>
</evidence>
<evidence type="ECO:0000256" key="10">
    <source>
        <dbReference type="ARBA" id="ARBA00023170"/>
    </source>
</evidence>
<feature type="transmembrane region" description="Helical" evidence="12">
    <location>
        <begin position="158"/>
        <end position="175"/>
    </location>
</feature>
<keyword evidence="6" id="KW-0681">Retinal protein</keyword>
<dbReference type="GO" id="GO:0007602">
    <property type="term" value="P:phototransduction"/>
    <property type="evidence" value="ECO:0007669"/>
    <property type="project" value="UniProtKB-KW"/>
</dbReference>
<evidence type="ECO:0000256" key="1">
    <source>
        <dbReference type="ARBA" id="ARBA00004141"/>
    </source>
</evidence>